<accession>A0ABZ2I1L9</accession>
<protein>
    <submittedName>
        <fullName evidence="4">Aa3-type cytochrome c oxidase subunit IV</fullName>
    </submittedName>
</protein>
<keyword evidence="2" id="KW-0812">Transmembrane</keyword>
<feature type="region of interest" description="Disordered" evidence="1">
    <location>
        <begin position="1"/>
        <end position="23"/>
    </location>
</feature>
<evidence type="ECO:0000256" key="2">
    <source>
        <dbReference type="SAM" id="Phobius"/>
    </source>
</evidence>
<evidence type="ECO:0000256" key="1">
    <source>
        <dbReference type="SAM" id="MobiDB-lite"/>
    </source>
</evidence>
<keyword evidence="5" id="KW-1185">Reference proteome</keyword>
<keyword evidence="2" id="KW-1133">Transmembrane helix</keyword>
<organism evidence="4 5">
    <name type="scientific">Pelagibacterium nitratireducens</name>
    <dbReference type="NCBI Taxonomy" id="1046114"/>
    <lineage>
        <taxon>Bacteria</taxon>
        <taxon>Pseudomonadati</taxon>
        <taxon>Pseudomonadota</taxon>
        <taxon>Alphaproteobacteria</taxon>
        <taxon>Hyphomicrobiales</taxon>
        <taxon>Devosiaceae</taxon>
        <taxon>Pelagibacterium</taxon>
    </lineage>
</organism>
<feature type="compositionally biased region" description="Basic and acidic residues" evidence="1">
    <location>
        <begin position="13"/>
        <end position="23"/>
    </location>
</feature>
<proteinExistence type="predicted"/>
<feature type="transmembrane region" description="Helical" evidence="2">
    <location>
        <begin position="39"/>
        <end position="56"/>
    </location>
</feature>
<dbReference type="Proteomes" id="UP001369958">
    <property type="component" value="Chromosome"/>
</dbReference>
<sequence>MAEQQVASYSDKPISEKQKEKEFEEHTGTYAAFLSGTKWSVISTAVILVILYLIFVH</sequence>
<name>A0ABZ2I1L9_9HYPH</name>
<dbReference type="SUPFAM" id="SSF81469">
    <property type="entry name" value="Bacterial aa3 type cytochrome c oxidase subunit IV"/>
    <property type="match status" value="1"/>
</dbReference>
<dbReference type="InterPro" id="IPR012422">
    <property type="entry name" value="Cyt_c_oxidase_su4_bac-aa3"/>
</dbReference>
<evidence type="ECO:0000313" key="4">
    <source>
        <dbReference type="EMBL" id="WWT33706.1"/>
    </source>
</evidence>
<dbReference type="Pfam" id="PF07835">
    <property type="entry name" value="COX4_pro_2"/>
    <property type="match status" value="1"/>
</dbReference>
<feature type="domain" description="Cytochrome c oxidase subunit IV bacterial aa3 type" evidence="3">
    <location>
        <begin position="23"/>
        <end position="55"/>
    </location>
</feature>
<dbReference type="Gene3D" id="1.20.5.160">
    <property type="entry name" value="Bacterial aa3 type cytochrome c oxidase subunit IV"/>
    <property type="match status" value="1"/>
</dbReference>
<evidence type="ECO:0000259" key="3">
    <source>
        <dbReference type="Pfam" id="PF07835"/>
    </source>
</evidence>
<keyword evidence="2" id="KW-0472">Membrane</keyword>
<dbReference type="RefSeq" id="WP_338609389.1">
    <property type="nucleotide sequence ID" value="NZ_CP146275.1"/>
</dbReference>
<gene>
    <name evidence="4" type="ORF">V6617_04380</name>
</gene>
<dbReference type="EMBL" id="CP146275">
    <property type="protein sequence ID" value="WWT33706.1"/>
    <property type="molecule type" value="Genomic_DNA"/>
</dbReference>
<dbReference type="InterPro" id="IPR036596">
    <property type="entry name" value="Cyt-C_aa3_sf"/>
</dbReference>
<evidence type="ECO:0000313" key="5">
    <source>
        <dbReference type="Proteomes" id="UP001369958"/>
    </source>
</evidence>
<reference evidence="4 5" key="1">
    <citation type="submission" date="2024-02" db="EMBL/GenBank/DDBJ databases">
        <title>Complete genome sequence of Pelagibacterium nitratireducens ZH15.</title>
        <authorList>
            <person name="Zhao L.H."/>
        </authorList>
    </citation>
    <scope>NUCLEOTIDE SEQUENCE [LARGE SCALE GENOMIC DNA]</scope>
    <source>
        <strain evidence="4 5">ZH15</strain>
    </source>
</reference>